<dbReference type="EMBL" id="KN847495">
    <property type="protein sequence ID" value="KIW15287.1"/>
    <property type="molecule type" value="Genomic_DNA"/>
</dbReference>
<evidence type="ECO:0000313" key="2">
    <source>
        <dbReference type="EMBL" id="KIW15287.1"/>
    </source>
</evidence>
<dbReference type="GeneID" id="27332415"/>
<proteinExistence type="predicted"/>
<accession>A0A0D1ZR48</accession>
<dbReference type="Proteomes" id="UP000053328">
    <property type="component" value="Unassembled WGS sequence"/>
</dbReference>
<name>A0A0D1ZR48_9EURO</name>
<evidence type="ECO:0000313" key="3">
    <source>
        <dbReference type="Proteomes" id="UP000053328"/>
    </source>
</evidence>
<dbReference type="RefSeq" id="XP_016235503.1">
    <property type="nucleotide sequence ID" value="XM_016379676.1"/>
</dbReference>
<dbReference type="VEuPathDB" id="FungiDB:PV08_05332"/>
<keyword evidence="3" id="KW-1185">Reference proteome</keyword>
<evidence type="ECO:0000256" key="1">
    <source>
        <dbReference type="SAM" id="MobiDB-lite"/>
    </source>
</evidence>
<dbReference type="OrthoDB" id="4130961at2759"/>
<evidence type="ECO:0008006" key="4">
    <source>
        <dbReference type="Google" id="ProtNLM"/>
    </source>
</evidence>
<sequence>MPMSGRTASEATQQPGRGTLMFIEHHPESQPTATSRVVTSFARKWQSSQKRQHRRVSARQDAVYARSLVGWQSRAVRLPPQAQPSTHDESDSSSSTSQAITITSLQPTSGLRKDPFNSLPSEQSADMMSVADHFIHVWAPMAITHFDTLIGYVEKRLRVMRPLGFTNEVDSSNTYLSLYWPVALQDDMLFSATMACTRAAWCLSQGLLPETDRLHLQCRGLAMSKLRLRLSGVSPINVETFLFTVDYMLSVSYMWKDDEALDIHLAAFRNLAQRYLSTNDTSTVMSSVVAHRMKSWQALDNYRKQTDVFRQRLEAQSPDTGTQLTRIHDTLSLRQLDILASSPPALRQLTDLGLLSIELLDVVLQVQNLMDNVCDKSEGHAIASVTKQLKGALLAEHLTDIDMQIGYALVGLCHYLDPDFTSTTTFRSSGFQYPISNRPNSHQDLDTVAQTYINRKLTRCLHVSNIARSCALWSSTLLGSILLEVGLSIDISKPLSSGTLAEHGLKSKGHIILAATARSLTFESVAVLSEHWAAPLQTQWPPPEPDFDQLGQQFLGTRDLSEMWRRCWRDTIRRQQEWKEQGQLRVGNPVGPDDDEGKMASIETEYMVLMEARESFPVMSLSNLGTLRQARNETSDTHQ</sequence>
<feature type="region of interest" description="Disordered" evidence="1">
    <location>
        <begin position="75"/>
        <end position="99"/>
    </location>
</feature>
<dbReference type="HOGENOM" id="CLU_454946_0_0_1"/>
<protein>
    <recommendedName>
        <fullName evidence="4">Transcription factor domain-containing protein</fullName>
    </recommendedName>
</protein>
<reference evidence="2 3" key="1">
    <citation type="submission" date="2015-01" db="EMBL/GenBank/DDBJ databases">
        <title>The Genome Sequence of Exophiala spinifera CBS89968.</title>
        <authorList>
            <consortium name="The Broad Institute Genomics Platform"/>
            <person name="Cuomo C."/>
            <person name="de Hoog S."/>
            <person name="Gorbushina A."/>
            <person name="Stielow B."/>
            <person name="Teixiera M."/>
            <person name="Abouelleil A."/>
            <person name="Chapman S.B."/>
            <person name="Priest M."/>
            <person name="Young S.K."/>
            <person name="Wortman J."/>
            <person name="Nusbaum C."/>
            <person name="Birren B."/>
        </authorList>
    </citation>
    <scope>NUCLEOTIDE SEQUENCE [LARGE SCALE GENOMIC DNA]</scope>
    <source>
        <strain evidence="2 3">CBS 89968</strain>
    </source>
</reference>
<gene>
    <name evidence="2" type="ORF">PV08_05332</name>
</gene>
<organism evidence="2 3">
    <name type="scientific">Exophiala spinifera</name>
    <dbReference type="NCBI Taxonomy" id="91928"/>
    <lineage>
        <taxon>Eukaryota</taxon>
        <taxon>Fungi</taxon>
        <taxon>Dikarya</taxon>
        <taxon>Ascomycota</taxon>
        <taxon>Pezizomycotina</taxon>
        <taxon>Eurotiomycetes</taxon>
        <taxon>Chaetothyriomycetidae</taxon>
        <taxon>Chaetothyriales</taxon>
        <taxon>Herpotrichiellaceae</taxon>
        <taxon>Exophiala</taxon>
    </lineage>
</organism>
<dbReference type="AlphaFoldDB" id="A0A0D1ZR48"/>